<keyword evidence="3" id="KW-0819">tRNA processing</keyword>
<accession>A0ABD3NZL6</accession>
<evidence type="ECO:0000256" key="3">
    <source>
        <dbReference type="ARBA" id="ARBA00022694"/>
    </source>
</evidence>
<organism evidence="9 10">
    <name type="scientific">Cyclotella cryptica</name>
    <dbReference type="NCBI Taxonomy" id="29204"/>
    <lineage>
        <taxon>Eukaryota</taxon>
        <taxon>Sar</taxon>
        <taxon>Stramenopiles</taxon>
        <taxon>Ochrophyta</taxon>
        <taxon>Bacillariophyta</taxon>
        <taxon>Coscinodiscophyceae</taxon>
        <taxon>Thalassiosirophycidae</taxon>
        <taxon>Stephanodiscales</taxon>
        <taxon>Stephanodiscaceae</taxon>
        <taxon>Cyclotella</taxon>
    </lineage>
</organism>
<dbReference type="HAMAP" id="MF_01161">
    <property type="entry name" value="tRNA_Ile_lys_synt"/>
    <property type="match status" value="1"/>
</dbReference>
<sequence length="696" mass="78884">MTRVSSRTSALLLLTAFISSVFSSAKNLSMMRKCTNDLFRKNAAHFNTHRCKQQTTVLVRRYYSAHGHRKRLGKCSASTPITAFATETPKSIVGPYKQGQQQYRLFENACIARKSAAVNDDCVGHQKEESLKVNLVKPHLEYASTSNSLAYSTNEDIPSDPPTLVLVLAVSGGCDSVALFHAVMAMTRLDDIDEDNIFHSTDVSQQDSTVIQRHGMAQWYLYLDSADTATSKRDMVRIPCEIHVAHFNHEQRGENSDGDEALVRSLCSCRRVPFHRYSWSEMSNDDSSDSTNSSTFSQDVARKWRRTRLMELLSSLVTDPYNNSAGDSSQRWGAILTAHHRDDAEETILLKLLRGSYLTNLSGMEDRSDGFQLNTPKKSQLGYFAKPLLGIRKAEIVDYLTAQGLEWREDESNSQDKYKRNKVRNQLIPLLSELAGGEDALQKRLRHLEQQSRDLSHYLAPRAEEYLASMSTVSMFLLPDDSHTLTIVQQEALHLWIARATEQQLILSYEQMQRIRNQIEFFPTRLQWILDVGDCWNVRRNGKALAVSRAVDGNGKEQSSLEACLIPWKILPSESETGTNNDQSEIACVHTLHFGKLPHEPNISNLVIKRAKDVSNMVFIPPWRKGRSAVKIREFLRGQKVPLHRRDDSFVLCYSDDSLIHALAVYLENIGRWVVHSDFSHEEGALIKIVLGKKIE</sequence>
<evidence type="ECO:0000256" key="6">
    <source>
        <dbReference type="ARBA" id="ARBA00048539"/>
    </source>
</evidence>
<name>A0ABD3NZL6_9STRA</name>
<evidence type="ECO:0000256" key="5">
    <source>
        <dbReference type="ARBA" id="ARBA00022840"/>
    </source>
</evidence>
<protein>
    <recommendedName>
        <fullName evidence="1">tRNA(Ile)-lysidine synthetase</fullName>
        <ecNumber evidence="1">6.3.4.19</ecNumber>
    </recommendedName>
</protein>
<dbReference type="EMBL" id="JABMIG020000318">
    <property type="protein sequence ID" value="KAL3781404.1"/>
    <property type="molecule type" value="Genomic_DNA"/>
</dbReference>
<gene>
    <name evidence="9" type="ORF">HJC23_001607</name>
</gene>
<evidence type="ECO:0000313" key="9">
    <source>
        <dbReference type="EMBL" id="KAL3781404.1"/>
    </source>
</evidence>
<proteinExistence type="inferred from homology"/>
<comment type="caution">
    <text evidence="9">The sequence shown here is derived from an EMBL/GenBank/DDBJ whole genome shotgun (WGS) entry which is preliminary data.</text>
</comment>
<dbReference type="AlphaFoldDB" id="A0ABD3NZL6"/>
<evidence type="ECO:0000259" key="8">
    <source>
        <dbReference type="Pfam" id="PF01171"/>
    </source>
</evidence>
<keyword evidence="10" id="KW-1185">Reference proteome</keyword>
<dbReference type="GO" id="GO:0032267">
    <property type="term" value="F:tRNA(Ile)-lysidine synthase activity"/>
    <property type="evidence" value="ECO:0007669"/>
    <property type="project" value="UniProtKB-EC"/>
</dbReference>
<dbReference type="SUPFAM" id="SSF52402">
    <property type="entry name" value="Adenine nucleotide alpha hydrolases-like"/>
    <property type="match status" value="1"/>
</dbReference>
<reference evidence="9 10" key="1">
    <citation type="journal article" date="2020" name="G3 (Bethesda)">
        <title>Improved Reference Genome for Cyclotella cryptica CCMP332, a Model for Cell Wall Morphogenesis, Salinity Adaptation, and Lipid Production in Diatoms (Bacillariophyta).</title>
        <authorList>
            <person name="Roberts W.R."/>
            <person name="Downey K.M."/>
            <person name="Ruck E.C."/>
            <person name="Traller J.C."/>
            <person name="Alverson A.J."/>
        </authorList>
    </citation>
    <scope>NUCLEOTIDE SEQUENCE [LARGE SCALE GENOMIC DNA]</scope>
    <source>
        <strain evidence="9 10">CCMP332</strain>
    </source>
</reference>
<dbReference type="PANTHER" id="PTHR43033:SF1">
    <property type="entry name" value="TRNA(ILE)-LYSIDINE SYNTHASE-RELATED"/>
    <property type="match status" value="1"/>
</dbReference>
<dbReference type="InterPro" id="IPR012795">
    <property type="entry name" value="tRNA_Ile_lys_synt_N"/>
</dbReference>
<feature type="domain" description="tRNA(Ile)-lysidine/2-thiocytidine synthase N-terminal" evidence="8">
    <location>
        <begin position="238"/>
        <end position="426"/>
    </location>
</feature>
<dbReference type="NCBIfam" id="TIGR02432">
    <property type="entry name" value="lysidine_TilS_N"/>
    <property type="match status" value="1"/>
</dbReference>
<feature type="chain" id="PRO_5044848624" description="tRNA(Ile)-lysidine synthetase" evidence="7">
    <location>
        <begin position="26"/>
        <end position="696"/>
    </location>
</feature>
<dbReference type="InterPro" id="IPR011063">
    <property type="entry name" value="TilS/TtcA_N"/>
</dbReference>
<evidence type="ECO:0000256" key="4">
    <source>
        <dbReference type="ARBA" id="ARBA00022741"/>
    </source>
</evidence>
<keyword evidence="5" id="KW-0067">ATP-binding</keyword>
<dbReference type="GO" id="GO:0008033">
    <property type="term" value="P:tRNA processing"/>
    <property type="evidence" value="ECO:0007669"/>
    <property type="project" value="UniProtKB-KW"/>
</dbReference>
<dbReference type="InterPro" id="IPR012094">
    <property type="entry name" value="tRNA_Ile_lys_synt"/>
</dbReference>
<evidence type="ECO:0000256" key="2">
    <source>
        <dbReference type="ARBA" id="ARBA00022598"/>
    </source>
</evidence>
<feature type="signal peptide" evidence="7">
    <location>
        <begin position="1"/>
        <end position="25"/>
    </location>
</feature>
<keyword evidence="2" id="KW-0436">Ligase</keyword>
<evidence type="ECO:0000313" key="10">
    <source>
        <dbReference type="Proteomes" id="UP001516023"/>
    </source>
</evidence>
<dbReference type="PANTHER" id="PTHR43033">
    <property type="entry name" value="TRNA(ILE)-LYSIDINE SYNTHASE-RELATED"/>
    <property type="match status" value="1"/>
</dbReference>
<dbReference type="GO" id="GO:0005524">
    <property type="term" value="F:ATP binding"/>
    <property type="evidence" value="ECO:0007669"/>
    <property type="project" value="UniProtKB-KW"/>
</dbReference>
<dbReference type="Gene3D" id="3.40.50.620">
    <property type="entry name" value="HUPs"/>
    <property type="match status" value="1"/>
</dbReference>
<keyword evidence="4" id="KW-0547">Nucleotide-binding</keyword>
<dbReference type="Pfam" id="PF01171">
    <property type="entry name" value="ATP_bind_3"/>
    <property type="match status" value="1"/>
</dbReference>
<dbReference type="EC" id="6.3.4.19" evidence="1"/>
<evidence type="ECO:0000256" key="1">
    <source>
        <dbReference type="ARBA" id="ARBA00013267"/>
    </source>
</evidence>
<keyword evidence="7" id="KW-0732">Signal</keyword>
<dbReference type="InterPro" id="IPR014729">
    <property type="entry name" value="Rossmann-like_a/b/a_fold"/>
</dbReference>
<dbReference type="CDD" id="cd01992">
    <property type="entry name" value="TilS_N"/>
    <property type="match status" value="1"/>
</dbReference>
<comment type="catalytic activity">
    <reaction evidence="6">
        <text>cytidine(34) in tRNA(Ile2) + L-lysine + ATP = lysidine(34) in tRNA(Ile2) + AMP + diphosphate + H(+)</text>
        <dbReference type="Rhea" id="RHEA:43744"/>
        <dbReference type="Rhea" id="RHEA-COMP:10625"/>
        <dbReference type="Rhea" id="RHEA-COMP:10670"/>
        <dbReference type="ChEBI" id="CHEBI:15378"/>
        <dbReference type="ChEBI" id="CHEBI:30616"/>
        <dbReference type="ChEBI" id="CHEBI:32551"/>
        <dbReference type="ChEBI" id="CHEBI:33019"/>
        <dbReference type="ChEBI" id="CHEBI:82748"/>
        <dbReference type="ChEBI" id="CHEBI:83665"/>
        <dbReference type="ChEBI" id="CHEBI:456215"/>
        <dbReference type="EC" id="6.3.4.19"/>
    </reaction>
</comment>
<dbReference type="Proteomes" id="UP001516023">
    <property type="component" value="Unassembled WGS sequence"/>
</dbReference>
<evidence type="ECO:0000256" key="7">
    <source>
        <dbReference type="SAM" id="SignalP"/>
    </source>
</evidence>